<dbReference type="AlphaFoldDB" id="A0A401QTL2"/>
<evidence type="ECO:0000256" key="1">
    <source>
        <dbReference type="SAM" id="MobiDB-lite"/>
    </source>
</evidence>
<dbReference type="EMBL" id="BHXC01000006">
    <property type="protein sequence ID" value="GCB88734.1"/>
    <property type="molecule type" value="Genomic_DNA"/>
</dbReference>
<accession>A0A401QTL2</accession>
<sequence length="74" mass="7653">MARASGEVSCTTFARELAPWIELLNRLALVSSYVSSSASSKSTPAPGCGLVPSVVTEKGPAPLSAKPKRTTSDM</sequence>
<dbReference type="Proteomes" id="UP000288351">
    <property type="component" value="Unassembled WGS sequence"/>
</dbReference>
<gene>
    <name evidence="2" type="ORF">SALB_01407</name>
</gene>
<name>A0A401QTL2_STRNR</name>
<organism evidence="2 3">
    <name type="scientific">Streptomyces noursei</name>
    <name type="common">Streptomyces albulus</name>
    <dbReference type="NCBI Taxonomy" id="1971"/>
    <lineage>
        <taxon>Bacteria</taxon>
        <taxon>Bacillati</taxon>
        <taxon>Actinomycetota</taxon>
        <taxon>Actinomycetes</taxon>
        <taxon>Kitasatosporales</taxon>
        <taxon>Streptomycetaceae</taxon>
        <taxon>Streptomyces</taxon>
    </lineage>
</organism>
<proteinExistence type="predicted"/>
<reference evidence="2 3" key="1">
    <citation type="journal article" date="2019" name="Microbiol. Resour. Announc.">
        <title>Draft Genome Sequence of the Most Traditional epsilon-Poly-l-Lysine Producer, Streptomyces albulus NBRC14147.</title>
        <authorList>
            <person name="Yamanaka K."/>
            <person name="Hamano Y."/>
        </authorList>
    </citation>
    <scope>NUCLEOTIDE SEQUENCE [LARGE SCALE GENOMIC DNA]</scope>
    <source>
        <strain evidence="2 3">NBRC 14147</strain>
    </source>
</reference>
<evidence type="ECO:0000313" key="3">
    <source>
        <dbReference type="Proteomes" id="UP000288351"/>
    </source>
</evidence>
<feature type="region of interest" description="Disordered" evidence="1">
    <location>
        <begin position="37"/>
        <end position="74"/>
    </location>
</feature>
<evidence type="ECO:0000313" key="2">
    <source>
        <dbReference type="EMBL" id="GCB88734.1"/>
    </source>
</evidence>
<protein>
    <submittedName>
        <fullName evidence="2">Uncharacterized protein</fullName>
    </submittedName>
</protein>
<comment type="caution">
    <text evidence="2">The sequence shown here is derived from an EMBL/GenBank/DDBJ whole genome shotgun (WGS) entry which is preliminary data.</text>
</comment>